<dbReference type="InterPro" id="IPR018392">
    <property type="entry name" value="LysM"/>
</dbReference>
<sequence length="139" mass="16298">MKIHIVKQGESMATIADKYRLSEKELYEMNKHLSETTDVIEGMKVKVPYNVTVQNRHHDTNENNKSNDERFPLPNQSHAPKPLAVIREDEWFDKQLLPYTPYQSVAEYQSPQPFTMPYPYPHFYEVPQHTRPGTNSCGY</sequence>
<dbReference type="PROSITE" id="PS51782">
    <property type="entry name" value="LYSM"/>
    <property type="match status" value="1"/>
</dbReference>
<feature type="region of interest" description="Disordered" evidence="1">
    <location>
        <begin position="54"/>
        <end position="79"/>
    </location>
</feature>
<evidence type="ECO:0000313" key="4">
    <source>
        <dbReference type="Proteomes" id="UP001549167"/>
    </source>
</evidence>
<organism evidence="3 4">
    <name type="scientific">Alkalibacillus flavidus</name>
    <dbReference type="NCBI Taxonomy" id="546021"/>
    <lineage>
        <taxon>Bacteria</taxon>
        <taxon>Bacillati</taxon>
        <taxon>Bacillota</taxon>
        <taxon>Bacilli</taxon>
        <taxon>Bacillales</taxon>
        <taxon>Bacillaceae</taxon>
        <taxon>Alkalibacillus</taxon>
    </lineage>
</organism>
<name>A0ABV2KSH9_9BACI</name>
<dbReference type="RefSeq" id="WP_354219150.1">
    <property type="nucleotide sequence ID" value="NZ_JBEPMX010000002.1"/>
</dbReference>
<accession>A0ABV2KSH9</accession>
<reference evidence="3 4" key="1">
    <citation type="submission" date="2024-06" db="EMBL/GenBank/DDBJ databases">
        <title>Genomic Encyclopedia of Type Strains, Phase IV (KMG-IV): sequencing the most valuable type-strain genomes for metagenomic binning, comparative biology and taxonomic classification.</title>
        <authorList>
            <person name="Goeker M."/>
        </authorList>
    </citation>
    <scope>NUCLEOTIDE SEQUENCE [LARGE SCALE GENOMIC DNA]</scope>
    <source>
        <strain evidence="3 4">DSM 23520</strain>
    </source>
</reference>
<dbReference type="Gene3D" id="3.10.350.10">
    <property type="entry name" value="LysM domain"/>
    <property type="match status" value="1"/>
</dbReference>
<dbReference type="InterPro" id="IPR036779">
    <property type="entry name" value="LysM_dom_sf"/>
</dbReference>
<evidence type="ECO:0000256" key="1">
    <source>
        <dbReference type="SAM" id="MobiDB-lite"/>
    </source>
</evidence>
<dbReference type="Proteomes" id="UP001549167">
    <property type="component" value="Unassembled WGS sequence"/>
</dbReference>
<proteinExistence type="predicted"/>
<dbReference type="CDD" id="cd00118">
    <property type="entry name" value="LysM"/>
    <property type="match status" value="1"/>
</dbReference>
<feature type="compositionally biased region" description="Basic and acidic residues" evidence="1">
    <location>
        <begin position="56"/>
        <end position="71"/>
    </location>
</feature>
<keyword evidence="4" id="KW-1185">Reference proteome</keyword>
<evidence type="ECO:0000259" key="2">
    <source>
        <dbReference type="PROSITE" id="PS51782"/>
    </source>
</evidence>
<dbReference type="SMART" id="SM00257">
    <property type="entry name" value="LysM"/>
    <property type="match status" value="1"/>
</dbReference>
<dbReference type="Pfam" id="PF01476">
    <property type="entry name" value="LysM"/>
    <property type="match status" value="1"/>
</dbReference>
<dbReference type="EMBL" id="JBEPMX010000002">
    <property type="protein sequence ID" value="MET3682533.1"/>
    <property type="molecule type" value="Genomic_DNA"/>
</dbReference>
<feature type="domain" description="LysM" evidence="2">
    <location>
        <begin position="2"/>
        <end position="47"/>
    </location>
</feature>
<evidence type="ECO:0000313" key="3">
    <source>
        <dbReference type="EMBL" id="MET3682533.1"/>
    </source>
</evidence>
<dbReference type="SUPFAM" id="SSF54106">
    <property type="entry name" value="LysM domain"/>
    <property type="match status" value="1"/>
</dbReference>
<gene>
    <name evidence="3" type="ORF">ABID56_000614</name>
</gene>
<comment type="caution">
    <text evidence="3">The sequence shown here is derived from an EMBL/GenBank/DDBJ whole genome shotgun (WGS) entry which is preliminary data.</text>
</comment>
<protein>
    <recommendedName>
        <fullName evidence="2">LysM domain-containing protein</fullName>
    </recommendedName>
</protein>